<accession>A0A5A7T7Y5</accession>
<keyword evidence="11" id="KW-0157">Chromophore</keyword>
<dbReference type="GO" id="GO:0009523">
    <property type="term" value="C:photosystem II"/>
    <property type="evidence" value="ECO:0007669"/>
    <property type="project" value="UniProtKB-KW"/>
</dbReference>
<evidence type="ECO:0000256" key="3">
    <source>
        <dbReference type="ARBA" id="ARBA00007638"/>
    </source>
</evidence>
<evidence type="ECO:0000256" key="13">
    <source>
        <dbReference type="ARBA" id="ARBA00023276"/>
    </source>
</evidence>
<dbReference type="AlphaFoldDB" id="A0A5A7T7Y5"/>
<dbReference type="InterPro" id="IPR022546">
    <property type="entry name" value="Uncharacterised_Ycf68"/>
</dbReference>
<dbReference type="GO" id="GO:0009767">
    <property type="term" value="P:photosynthetic electron transport chain"/>
    <property type="evidence" value="ECO:0007669"/>
    <property type="project" value="InterPro"/>
</dbReference>
<dbReference type="STRING" id="1194695.A0A5A7T7Y5"/>
<keyword evidence="13" id="KW-0604">Photosystem II</keyword>
<keyword evidence="9 14" id="KW-0812">Transmembrane</keyword>
<evidence type="ECO:0000256" key="14">
    <source>
        <dbReference type="SAM" id="Phobius"/>
    </source>
</evidence>
<evidence type="ECO:0000256" key="5">
    <source>
        <dbReference type="ARBA" id="ARBA00022494"/>
    </source>
</evidence>
<name>A0A5A7T7Y5_CUCMM</name>
<feature type="transmembrane region" description="Helical" evidence="14">
    <location>
        <begin position="224"/>
        <end position="245"/>
    </location>
</feature>
<gene>
    <name evidence="15" type="ORF">E6C27_scaffold84G00690</name>
</gene>
<keyword evidence="6" id="KW-0150">Chloroplast</keyword>
<comment type="caution">
    <text evidence="15">The sequence shown here is derived from an EMBL/GenBank/DDBJ whole genome shotgun (WGS) entry which is preliminary data.</text>
</comment>
<dbReference type="EMBL" id="SSTE01018486">
    <property type="protein sequence ID" value="KAA0038988.1"/>
    <property type="molecule type" value="Genomic_DNA"/>
</dbReference>
<evidence type="ECO:0000256" key="7">
    <source>
        <dbReference type="ARBA" id="ARBA00022531"/>
    </source>
</evidence>
<feature type="transmembrane region" description="Helical" evidence="14">
    <location>
        <begin position="364"/>
        <end position="383"/>
    </location>
</feature>
<keyword evidence="8" id="KW-0934">Plastid</keyword>
<protein>
    <recommendedName>
        <fullName evidence="4">Uncharacterized protein ycf68</fullName>
    </recommendedName>
</protein>
<dbReference type="Proteomes" id="UP000321393">
    <property type="component" value="Unassembled WGS sequence"/>
</dbReference>
<dbReference type="GO" id="GO:0016168">
    <property type="term" value="F:chlorophyll binding"/>
    <property type="evidence" value="ECO:0007669"/>
    <property type="project" value="UniProtKB-KW"/>
</dbReference>
<organism evidence="15 16">
    <name type="scientific">Cucumis melo var. makuwa</name>
    <name type="common">Oriental melon</name>
    <dbReference type="NCBI Taxonomy" id="1194695"/>
    <lineage>
        <taxon>Eukaryota</taxon>
        <taxon>Viridiplantae</taxon>
        <taxon>Streptophyta</taxon>
        <taxon>Embryophyta</taxon>
        <taxon>Tracheophyta</taxon>
        <taxon>Spermatophyta</taxon>
        <taxon>Magnoliopsida</taxon>
        <taxon>eudicotyledons</taxon>
        <taxon>Gunneridae</taxon>
        <taxon>Pentapetalae</taxon>
        <taxon>rosids</taxon>
        <taxon>fabids</taxon>
        <taxon>Cucurbitales</taxon>
        <taxon>Cucurbitaceae</taxon>
        <taxon>Benincaseae</taxon>
        <taxon>Cucumis</taxon>
    </lineage>
</organism>
<evidence type="ECO:0000313" key="16">
    <source>
        <dbReference type="Proteomes" id="UP000321393"/>
    </source>
</evidence>
<evidence type="ECO:0000256" key="2">
    <source>
        <dbReference type="ARBA" id="ARBA00004229"/>
    </source>
</evidence>
<dbReference type="SUPFAM" id="SSF161077">
    <property type="entry name" value="Photosystem II antenna protein-like"/>
    <property type="match status" value="1"/>
</dbReference>
<dbReference type="OrthoDB" id="375at2759"/>
<dbReference type="PANTHER" id="PTHR34890">
    <property type="entry name" value="ORF16-LACZ FUSION PROTEIN-RELATED"/>
    <property type="match status" value="1"/>
</dbReference>
<keyword evidence="12 14" id="KW-0472">Membrane</keyword>
<dbReference type="GO" id="GO:0009507">
    <property type="term" value="C:chloroplast"/>
    <property type="evidence" value="ECO:0007669"/>
    <property type="project" value="UniProtKB-SubCell"/>
</dbReference>
<feature type="transmembrane region" description="Helical" evidence="14">
    <location>
        <begin position="325"/>
        <end position="344"/>
    </location>
</feature>
<sequence length="509" mass="55756">MPFFVHGSIFWCPRRRGTTPIHPELGDPLWSAWAVRALSHMDSSMCSSAPDLEMRIDGAIQVRSNVDPTFYSLVGSGRSGGDHLGSSLLENPYIPYQYMDSYLSSTAYGVLAAVSSCCSPPKGRGISMGLPWYRVHTVVLNDPGRLLSVHIMHTALVAGWAGSMALYELAVFDPSDPVLDPMWRQGMFVIPFMTRLGITNSWGGWSITGGTITNPGIWSYEGVAGAHIVFSGLCFLAAIWHWVYWDLEIFCDERTGKPSLDLPKIFGIHLFLSGLGCFGFGAFHVTGLYGPGIWVSDPYGLTGRVQAVNPAWGVEGFDPFVPGGIASHHIAAGTLGILAGLFHLSVRPPQRLYKGLRMGNIETVLSSSIAAVFFAAFVVAGTMCEAIIRNRPFSWKGSKNIDLGFLSSCLLKGEVLITNWEIGLEQPNLKDRSSSCWRLGRSSRIYRYVKKRIKRNQPRRRPLTLEISFKSIAKLSNCCKNVCLPLSHGYGEGHGDVKKGILSTCSDLG</sequence>
<evidence type="ECO:0000256" key="4">
    <source>
        <dbReference type="ARBA" id="ARBA00021456"/>
    </source>
</evidence>
<evidence type="ECO:0000256" key="12">
    <source>
        <dbReference type="ARBA" id="ARBA00023136"/>
    </source>
</evidence>
<feature type="transmembrane region" description="Helical" evidence="14">
    <location>
        <begin position="266"/>
        <end position="289"/>
    </location>
</feature>
<comment type="similarity">
    <text evidence="3">Belongs to the ycf68 family.</text>
</comment>
<dbReference type="Pfam" id="PF00421">
    <property type="entry name" value="PSII"/>
    <property type="match status" value="1"/>
</dbReference>
<keyword evidence="10 14" id="KW-1133">Transmembrane helix</keyword>
<reference evidence="15 16" key="1">
    <citation type="submission" date="2019-08" db="EMBL/GenBank/DDBJ databases">
        <title>Draft genome sequences of two oriental melons (Cucumis melo L. var makuwa).</title>
        <authorList>
            <person name="Kwon S.-Y."/>
        </authorList>
    </citation>
    <scope>NUCLEOTIDE SEQUENCE [LARGE SCALE GENOMIC DNA]</scope>
    <source>
        <strain evidence="16">cv. SW 3</strain>
        <tissue evidence="15">Leaf</tissue>
    </source>
</reference>
<dbReference type="Pfam" id="PF10839">
    <property type="entry name" value="DUF2647"/>
    <property type="match status" value="1"/>
</dbReference>
<evidence type="ECO:0000256" key="10">
    <source>
        <dbReference type="ARBA" id="ARBA00022989"/>
    </source>
</evidence>
<evidence type="ECO:0000256" key="9">
    <source>
        <dbReference type="ARBA" id="ARBA00022692"/>
    </source>
</evidence>
<comment type="subcellular location">
    <subcellularLocation>
        <location evidence="1">Membrane</location>
        <topology evidence="1">Multi-pass membrane protein</topology>
    </subcellularLocation>
    <subcellularLocation>
        <location evidence="2">Plastid</location>
        <location evidence="2">Chloroplast</location>
    </subcellularLocation>
</comment>
<dbReference type="InterPro" id="IPR000932">
    <property type="entry name" value="PS_antenna-like"/>
</dbReference>
<keyword evidence="5" id="KW-0148">Chlorophyll</keyword>
<dbReference type="InterPro" id="IPR036001">
    <property type="entry name" value="PS_II_antenna-like_sf"/>
</dbReference>
<evidence type="ECO:0000313" key="15">
    <source>
        <dbReference type="EMBL" id="KAA0038988.1"/>
    </source>
</evidence>
<evidence type="ECO:0000256" key="11">
    <source>
        <dbReference type="ARBA" id="ARBA00022991"/>
    </source>
</evidence>
<proteinExistence type="inferred from homology"/>
<evidence type="ECO:0000256" key="8">
    <source>
        <dbReference type="ARBA" id="ARBA00022640"/>
    </source>
</evidence>
<evidence type="ECO:0000256" key="6">
    <source>
        <dbReference type="ARBA" id="ARBA00022528"/>
    </source>
</evidence>
<evidence type="ECO:0000256" key="1">
    <source>
        <dbReference type="ARBA" id="ARBA00004141"/>
    </source>
</evidence>
<keyword evidence="7" id="KW-0602">Photosynthesis</keyword>